<reference evidence="7 8" key="1">
    <citation type="journal article" date="2014" name="Genome Announc.">
        <title>Draft Genome Sequences of Two Vibrionaceae Species, Vibrio ponticus C121 and Photobacterium aphoticum C119, Isolated as Coral Reef Microbiota.</title>
        <authorList>
            <person name="Al-saari N."/>
            <person name="Meirelles P.M."/>
            <person name="Mino S."/>
            <person name="Suda W."/>
            <person name="Oshima K."/>
            <person name="Hattori M."/>
            <person name="Ohkuma M."/>
            <person name="Thompson F.L."/>
            <person name="Gomez-Gil B."/>
            <person name="Sawabe T."/>
            <person name="Sawabe T."/>
        </authorList>
    </citation>
    <scope>NUCLEOTIDE SEQUENCE [LARGE SCALE GENOMIC DNA]</scope>
    <source>
        <strain evidence="7 8">JCM 19237</strain>
    </source>
</reference>
<dbReference type="InterPro" id="IPR036641">
    <property type="entry name" value="HPT_dom_sf"/>
</dbReference>
<evidence type="ECO:0000256" key="2">
    <source>
        <dbReference type="ARBA" id="ARBA00023012"/>
    </source>
</evidence>
<dbReference type="SMART" id="SM00073">
    <property type="entry name" value="HPT"/>
    <property type="match status" value="1"/>
</dbReference>
<dbReference type="PROSITE" id="PS50894">
    <property type="entry name" value="HPT"/>
    <property type="match status" value="1"/>
</dbReference>
<dbReference type="Pfam" id="PF01627">
    <property type="entry name" value="Hpt"/>
    <property type="match status" value="1"/>
</dbReference>
<dbReference type="InterPro" id="IPR008207">
    <property type="entry name" value="Sig_transdc_His_kin_Hpt_dom"/>
</dbReference>
<dbReference type="GO" id="GO:0004672">
    <property type="term" value="F:protein kinase activity"/>
    <property type="evidence" value="ECO:0007669"/>
    <property type="project" value="UniProtKB-ARBA"/>
</dbReference>
<dbReference type="InterPro" id="IPR001789">
    <property type="entry name" value="Sig_transdc_resp-reg_receiver"/>
</dbReference>
<comment type="caution">
    <text evidence="7">The sequence shown here is derived from an EMBL/GenBank/DDBJ whole genome shotgun (WGS) entry which is preliminary data.</text>
</comment>
<dbReference type="Proteomes" id="UP000029227">
    <property type="component" value="Unassembled WGS sequence"/>
</dbReference>
<dbReference type="eggNOG" id="COG2198">
    <property type="taxonomic scope" value="Bacteria"/>
</dbReference>
<dbReference type="PROSITE" id="PS50110">
    <property type="entry name" value="RESPONSE_REGULATORY"/>
    <property type="match status" value="1"/>
</dbReference>
<dbReference type="SUPFAM" id="SSF52172">
    <property type="entry name" value="CheY-like"/>
    <property type="match status" value="1"/>
</dbReference>
<evidence type="ECO:0000313" key="8">
    <source>
        <dbReference type="Proteomes" id="UP000029227"/>
    </source>
</evidence>
<evidence type="ECO:0000259" key="6">
    <source>
        <dbReference type="PROSITE" id="PS50894"/>
    </source>
</evidence>
<dbReference type="GO" id="GO:0000160">
    <property type="term" value="P:phosphorelay signal transduction system"/>
    <property type="evidence" value="ECO:0007669"/>
    <property type="project" value="UniProtKB-KW"/>
</dbReference>
<dbReference type="Pfam" id="PF00072">
    <property type="entry name" value="Response_reg"/>
    <property type="match status" value="1"/>
</dbReference>
<dbReference type="CDD" id="cd17546">
    <property type="entry name" value="REC_hyHK_CKI1_RcsC-like"/>
    <property type="match status" value="1"/>
</dbReference>
<dbReference type="SUPFAM" id="SSF47226">
    <property type="entry name" value="Histidine-containing phosphotransfer domain, HPT domain"/>
    <property type="match status" value="1"/>
</dbReference>
<dbReference type="InterPro" id="IPR011006">
    <property type="entry name" value="CheY-like_superfamily"/>
</dbReference>
<dbReference type="AlphaFoldDB" id="A0A090QYF8"/>
<keyword evidence="7" id="KW-0808">Transferase</keyword>
<name>A0A090QYF8_9GAMM</name>
<evidence type="ECO:0000256" key="3">
    <source>
        <dbReference type="PROSITE-ProRule" id="PRU00110"/>
    </source>
</evidence>
<protein>
    <submittedName>
        <fullName evidence="7">BarA sensory histidine kinase</fullName>
    </submittedName>
</protein>
<keyword evidence="2" id="KW-0902">Two-component regulatory system</keyword>
<dbReference type="CDD" id="cd00088">
    <property type="entry name" value="HPT"/>
    <property type="match status" value="1"/>
</dbReference>
<dbReference type="PANTHER" id="PTHR45339">
    <property type="entry name" value="HYBRID SIGNAL TRANSDUCTION HISTIDINE KINASE J"/>
    <property type="match status" value="1"/>
</dbReference>
<dbReference type="PANTHER" id="PTHR45339:SF5">
    <property type="entry name" value="HISTIDINE KINASE"/>
    <property type="match status" value="1"/>
</dbReference>
<feature type="modified residue" description="4-aspartylphosphate" evidence="4">
    <location>
        <position position="141"/>
    </location>
</feature>
<dbReference type="SMART" id="SM00448">
    <property type="entry name" value="REC"/>
    <property type="match status" value="1"/>
</dbReference>
<evidence type="ECO:0000256" key="4">
    <source>
        <dbReference type="PROSITE-ProRule" id="PRU00169"/>
    </source>
</evidence>
<evidence type="ECO:0000313" key="7">
    <source>
        <dbReference type="EMBL" id="GAL08235.1"/>
    </source>
</evidence>
<feature type="domain" description="HPt" evidence="6">
    <location>
        <begin position="253"/>
        <end position="343"/>
    </location>
</feature>
<evidence type="ECO:0000259" key="5">
    <source>
        <dbReference type="PROSITE" id="PS50110"/>
    </source>
</evidence>
<dbReference type="Gene3D" id="1.20.120.160">
    <property type="entry name" value="HPT domain"/>
    <property type="match status" value="1"/>
</dbReference>
<keyword evidence="1 4" id="KW-0597">Phosphoprotein</keyword>
<proteinExistence type="predicted"/>
<keyword evidence="7" id="KW-0418">Kinase</keyword>
<feature type="modified residue" description="Phosphohistidine" evidence="3">
    <location>
        <position position="291"/>
    </location>
</feature>
<organism evidence="7 8">
    <name type="scientific">Photobacterium aphoticum</name>
    <dbReference type="NCBI Taxonomy" id="754436"/>
    <lineage>
        <taxon>Bacteria</taxon>
        <taxon>Pseudomonadati</taxon>
        <taxon>Pseudomonadota</taxon>
        <taxon>Gammaproteobacteria</taxon>
        <taxon>Vibrionales</taxon>
        <taxon>Vibrionaceae</taxon>
        <taxon>Photobacterium</taxon>
    </lineage>
</organism>
<evidence type="ECO:0000256" key="1">
    <source>
        <dbReference type="ARBA" id="ARBA00022553"/>
    </source>
</evidence>
<dbReference type="eggNOG" id="COG0784">
    <property type="taxonomic scope" value="Bacteria"/>
</dbReference>
<dbReference type="Gene3D" id="3.40.50.2300">
    <property type="match status" value="1"/>
</dbReference>
<dbReference type="EMBL" id="BBMN01000023">
    <property type="protein sequence ID" value="GAL08235.1"/>
    <property type="molecule type" value="Genomic_DNA"/>
</dbReference>
<dbReference type="GO" id="GO:0005524">
    <property type="term" value="F:ATP binding"/>
    <property type="evidence" value="ECO:0007669"/>
    <property type="project" value="UniProtKB-KW"/>
</dbReference>
<gene>
    <name evidence="7" type="ORF">JCM19237_4468</name>
</gene>
<feature type="domain" description="Response regulatory" evidence="5">
    <location>
        <begin position="92"/>
        <end position="208"/>
    </location>
</feature>
<dbReference type="STRING" id="754436.JCM19237_4468"/>
<accession>A0A090QYF8</accession>
<dbReference type="eggNOG" id="COG4999">
    <property type="taxonomic scope" value="Bacteria"/>
</dbReference>
<sequence>MLNLSPGEQPPLGELLDRVFKAEQLSDKVIVSLPTTELALSDRLLSAGVAACLPKPLGHRKLLETLSSEPEQLLEPEPLPEPRIAPAIQPLTVMAVDDNPANLKLISALLSERVETVITATGGRKAVEYAQQKQFDLIFMDIQMPEMDGVTACQAIHDTHLNHTTPVIAVTAHAMAGERERLIEAGMDDYLTKPIEEHILQQILAKWTDPNKALSPAIALLPNATESQASESVAQQKAVSWDWDLALKQAAGKEDLAKDMLQMLLDFMPEVELLVNEALDGKTIDLWPPIHKLHGSCAYSGVPRLKSLCHTIETELKAGASTEDIEPELFELIDEMENVVKASKAYKN</sequence>
<dbReference type="GO" id="GO:0005886">
    <property type="term" value="C:plasma membrane"/>
    <property type="evidence" value="ECO:0007669"/>
    <property type="project" value="UniProtKB-SubCell"/>
</dbReference>